<keyword evidence="4" id="KW-1185">Reference proteome</keyword>
<organism evidence="3 4">
    <name type="scientific">Microbispora corallina</name>
    <dbReference type="NCBI Taxonomy" id="83302"/>
    <lineage>
        <taxon>Bacteria</taxon>
        <taxon>Bacillati</taxon>
        <taxon>Actinomycetota</taxon>
        <taxon>Actinomycetes</taxon>
        <taxon>Streptosporangiales</taxon>
        <taxon>Streptosporangiaceae</taxon>
        <taxon>Microbispora</taxon>
    </lineage>
</organism>
<dbReference type="SMART" id="SM00418">
    <property type="entry name" value="HTH_ARSR"/>
    <property type="match status" value="1"/>
</dbReference>
<dbReference type="Proteomes" id="UP000603904">
    <property type="component" value="Unassembled WGS sequence"/>
</dbReference>
<protein>
    <submittedName>
        <fullName evidence="3">Transcriptional regulator</fullName>
    </submittedName>
</protein>
<dbReference type="Gene3D" id="6.10.140.2180">
    <property type="match status" value="1"/>
</dbReference>
<evidence type="ECO:0000256" key="1">
    <source>
        <dbReference type="SAM" id="MobiDB-lite"/>
    </source>
</evidence>
<name>A0ABQ4G7Q8_9ACTN</name>
<sequence>MDTLDLLLHPVRLRIVHAMSGGRTRTTSELCERLPDIPKTTLYRHVGLLVEGGVLEIVDEQRVRGAVERHYRLHRDRSAIDARAGATMSLDDHRRGFAAAMAALIAEFNAYLDRPGADPYADSVGYRQAVFWLDEDEIAEMIGEIQALVAARAGNAPRAGRTPRLMSLIFFPSEDPSGGPAPDGAEPAPGAG</sequence>
<dbReference type="RefSeq" id="WP_239104003.1">
    <property type="nucleotide sequence ID" value="NZ_BAAAGP010000006.1"/>
</dbReference>
<dbReference type="EMBL" id="BOOC01000034">
    <property type="protein sequence ID" value="GIH43055.1"/>
    <property type="molecule type" value="Genomic_DNA"/>
</dbReference>
<evidence type="ECO:0000313" key="3">
    <source>
        <dbReference type="EMBL" id="GIH43055.1"/>
    </source>
</evidence>
<evidence type="ECO:0000313" key="4">
    <source>
        <dbReference type="Proteomes" id="UP000603904"/>
    </source>
</evidence>
<feature type="compositionally biased region" description="Low complexity" evidence="1">
    <location>
        <begin position="172"/>
        <end position="192"/>
    </location>
</feature>
<comment type="caution">
    <text evidence="3">The sequence shown here is derived from an EMBL/GenBank/DDBJ whole genome shotgun (WGS) entry which is preliminary data.</text>
</comment>
<proteinExistence type="predicted"/>
<gene>
    <name evidence="3" type="ORF">Mco01_60550</name>
</gene>
<dbReference type="InterPro" id="IPR001845">
    <property type="entry name" value="HTH_ArsR_DNA-bd_dom"/>
</dbReference>
<dbReference type="Pfam" id="PF12840">
    <property type="entry name" value="HTH_20"/>
    <property type="match status" value="1"/>
</dbReference>
<dbReference type="InterPro" id="IPR036390">
    <property type="entry name" value="WH_DNA-bd_sf"/>
</dbReference>
<reference evidence="3 4" key="1">
    <citation type="submission" date="2021-01" db="EMBL/GenBank/DDBJ databases">
        <title>Whole genome shotgun sequence of Microbispora corallina NBRC 16416.</title>
        <authorList>
            <person name="Komaki H."/>
            <person name="Tamura T."/>
        </authorList>
    </citation>
    <scope>NUCLEOTIDE SEQUENCE [LARGE SCALE GENOMIC DNA]</scope>
    <source>
        <strain evidence="3 4">NBRC 16416</strain>
    </source>
</reference>
<dbReference type="Gene3D" id="1.10.10.10">
    <property type="entry name" value="Winged helix-like DNA-binding domain superfamily/Winged helix DNA-binding domain"/>
    <property type="match status" value="1"/>
</dbReference>
<feature type="domain" description="HTH arsR-type" evidence="2">
    <location>
        <begin position="2"/>
        <end position="87"/>
    </location>
</feature>
<dbReference type="InterPro" id="IPR036388">
    <property type="entry name" value="WH-like_DNA-bd_sf"/>
</dbReference>
<feature type="region of interest" description="Disordered" evidence="1">
    <location>
        <begin position="171"/>
        <end position="192"/>
    </location>
</feature>
<accession>A0ABQ4G7Q8</accession>
<evidence type="ECO:0000259" key="2">
    <source>
        <dbReference type="SMART" id="SM00418"/>
    </source>
</evidence>
<dbReference type="CDD" id="cd00090">
    <property type="entry name" value="HTH_ARSR"/>
    <property type="match status" value="1"/>
</dbReference>
<dbReference type="InterPro" id="IPR011991">
    <property type="entry name" value="ArsR-like_HTH"/>
</dbReference>
<dbReference type="SUPFAM" id="SSF46785">
    <property type="entry name" value="Winged helix' DNA-binding domain"/>
    <property type="match status" value="1"/>
</dbReference>